<feature type="chain" id="PRO_5019582246" description="Effector protein" evidence="1">
    <location>
        <begin position="24"/>
        <end position="165"/>
    </location>
</feature>
<organism evidence="2 3">
    <name type="scientific">Golovinomyces cichoracearum</name>
    <dbReference type="NCBI Taxonomy" id="62708"/>
    <lineage>
        <taxon>Eukaryota</taxon>
        <taxon>Fungi</taxon>
        <taxon>Dikarya</taxon>
        <taxon>Ascomycota</taxon>
        <taxon>Pezizomycotina</taxon>
        <taxon>Leotiomycetes</taxon>
        <taxon>Erysiphales</taxon>
        <taxon>Erysiphaceae</taxon>
        <taxon>Golovinomyces</taxon>
    </lineage>
</organism>
<dbReference type="AlphaFoldDB" id="A0A420I4M3"/>
<name>A0A420I4M3_9PEZI</name>
<evidence type="ECO:0008006" key="4">
    <source>
        <dbReference type="Google" id="ProtNLM"/>
    </source>
</evidence>
<evidence type="ECO:0000256" key="1">
    <source>
        <dbReference type="SAM" id="SignalP"/>
    </source>
</evidence>
<keyword evidence="1" id="KW-0732">Signal</keyword>
<dbReference type="Proteomes" id="UP000285405">
    <property type="component" value="Unassembled WGS sequence"/>
</dbReference>
<comment type="caution">
    <text evidence="2">The sequence shown here is derived from an EMBL/GenBank/DDBJ whole genome shotgun (WGS) entry which is preliminary data.</text>
</comment>
<sequence length="165" mass="18525">MSLRSYIILYIFISVHIFACVKAASLSIKFIPSLNNIGCTKGNPKLDNKKFLKFKASDLFSVRFSKNKIDIAAKNVCVAVNKFQSCKGVKVCRVTNKFSEKPIPYLDGQFPNRDGSEFYLSHLFEKGKIGDKDYRGVVRWNPRTRECQGVGAVKLTKAGSSKCLE</sequence>
<dbReference type="EMBL" id="MCBR01013100">
    <property type="protein sequence ID" value="RKF64595.1"/>
    <property type="molecule type" value="Genomic_DNA"/>
</dbReference>
<feature type="signal peptide" evidence="1">
    <location>
        <begin position="1"/>
        <end position="23"/>
    </location>
</feature>
<gene>
    <name evidence="2" type="ORF">GcC1_130014</name>
</gene>
<proteinExistence type="predicted"/>
<evidence type="ECO:0000313" key="3">
    <source>
        <dbReference type="Proteomes" id="UP000285405"/>
    </source>
</evidence>
<protein>
    <recommendedName>
        <fullName evidence="4">Effector protein</fullName>
    </recommendedName>
</protein>
<dbReference type="OrthoDB" id="10553338at2759"/>
<accession>A0A420I4M3</accession>
<reference evidence="2 3" key="1">
    <citation type="journal article" date="2018" name="BMC Genomics">
        <title>Comparative genome analyses reveal sequence features reflecting distinct modes of host-adaptation between dicot and monocot powdery mildew.</title>
        <authorList>
            <person name="Wu Y."/>
            <person name="Ma X."/>
            <person name="Pan Z."/>
            <person name="Kale S.D."/>
            <person name="Song Y."/>
            <person name="King H."/>
            <person name="Zhang Q."/>
            <person name="Presley C."/>
            <person name="Deng X."/>
            <person name="Wei C.I."/>
            <person name="Xiao S."/>
        </authorList>
    </citation>
    <scope>NUCLEOTIDE SEQUENCE [LARGE SCALE GENOMIC DNA]</scope>
    <source>
        <strain evidence="2">UCSC1</strain>
    </source>
</reference>
<evidence type="ECO:0000313" key="2">
    <source>
        <dbReference type="EMBL" id="RKF64595.1"/>
    </source>
</evidence>